<comment type="caution">
    <text evidence="4">The sequence shown here is derived from an EMBL/GenBank/DDBJ whole genome shotgun (WGS) entry which is preliminary data.</text>
</comment>
<evidence type="ECO:0000256" key="2">
    <source>
        <dbReference type="ARBA" id="ARBA00022729"/>
    </source>
</evidence>
<dbReference type="Proteomes" id="UP001139289">
    <property type="component" value="Unassembled WGS sequence"/>
</dbReference>
<dbReference type="PROSITE" id="PS51677">
    <property type="entry name" value="NODB"/>
    <property type="match status" value="1"/>
</dbReference>
<dbReference type="GO" id="GO:0016810">
    <property type="term" value="F:hydrolase activity, acting on carbon-nitrogen (but not peptide) bonds"/>
    <property type="evidence" value="ECO:0007669"/>
    <property type="project" value="InterPro"/>
</dbReference>
<name>A0A9X1RZI9_9MICO</name>
<sequence>MTAAKSVSAPRVITLNFHGIGAPNRELEPGEERFWITEDDFHGILDVAIAHRRHVEFTFDDANESDYAIGLPALQQRRVQARFFVITDRIGSRGSLNATQITEMSQSGMRFGTHGASHRPWPELARNGELHGELVASSRILQDLSGRPTRHAAFPQGLYGRAVLAELRRHGFLHVYSVDEGWARSKSWLRTRYSVIESDTPDSIRALLDSPNLTAGRWPVRPARQAVKRWR</sequence>
<accession>A0A9X1RZI9</accession>
<dbReference type="Pfam" id="PF01522">
    <property type="entry name" value="Polysacc_deac_1"/>
    <property type="match status" value="1"/>
</dbReference>
<dbReference type="PANTHER" id="PTHR34216:SF3">
    <property type="entry name" value="POLY-BETA-1,6-N-ACETYL-D-GLUCOSAMINE N-DEACETYLASE"/>
    <property type="match status" value="1"/>
</dbReference>
<dbReference type="RefSeq" id="WP_227530663.1">
    <property type="nucleotide sequence ID" value="NZ_JAGTTM010000002.1"/>
</dbReference>
<dbReference type="InterPro" id="IPR002509">
    <property type="entry name" value="NODB_dom"/>
</dbReference>
<comment type="subcellular location">
    <subcellularLocation>
        <location evidence="1">Secreted</location>
    </subcellularLocation>
</comment>
<dbReference type="SUPFAM" id="SSF88713">
    <property type="entry name" value="Glycoside hydrolase/deacetylase"/>
    <property type="match status" value="1"/>
</dbReference>
<keyword evidence="5" id="KW-1185">Reference proteome</keyword>
<reference evidence="4" key="1">
    <citation type="submission" date="2021-04" db="EMBL/GenBank/DDBJ databases">
        <title>Microbacterium tenobrionis sp. nov. and Microbacterium allomyrinae sp. nov., isolated from larvae of Tenobrio molitor and Allomyrina dichotoma, respectively.</title>
        <authorList>
            <person name="Lee S.D."/>
        </authorList>
    </citation>
    <scope>NUCLEOTIDE SEQUENCE</scope>
    <source>
        <strain evidence="4">YMB-B2</strain>
    </source>
</reference>
<evidence type="ECO:0000256" key="1">
    <source>
        <dbReference type="ARBA" id="ARBA00004613"/>
    </source>
</evidence>
<gene>
    <name evidence="4" type="ORF">KEC56_08910</name>
</gene>
<proteinExistence type="predicted"/>
<evidence type="ECO:0000259" key="3">
    <source>
        <dbReference type="PROSITE" id="PS51677"/>
    </source>
</evidence>
<dbReference type="GO" id="GO:0005975">
    <property type="term" value="P:carbohydrate metabolic process"/>
    <property type="evidence" value="ECO:0007669"/>
    <property type="project" value="InterPro"/>
</dbReference>
<keyword evidence="2" id="KW-0732">Signal</keyword>
<organism evidence="4 5">
    <name type="scientific">Microbacterium tenebrionis</name>
    <dbReference type="NCBI Taxonomy" id="2830665"/>
    <lineage>
        <taxon>Bacteria</taxon>
        <taxon>Bacillati</taxon>
        <taxon>Actinomycetota</taxon>
        <taxon>Actinomycetes</taxon>
        <taxon>Micrococcales</taxon>
        <taxon>Microbacteriaceae</taxon>
        <taxon>Microbacterium</taxon>
    </lineage>
</organism>
<dbReference type="AlphaFoldDB" id="A0A9X1RZI9"/>
<dbReference type="EMBL" id="JAGTTM010000002">
    <property type="protein sequence ID" value="MCC2029636.1"/>
    <property type="molecule type" value="Genomic_DNA"/>
</dbReference>
<protein>
    <submittedName>
        <fullName evidence="4">Polysaccharide deacetylase family protein</fullName>
    </submittedName>
</protein>
<dbReference type="InterPro" id="IPR011330">
    <property type="entry name" value="Glyco_hydro/deAcase_b/a-brl"/>
</dbReference>
<dbReference type="Gene3D" id="3.20.20.370">
    <property type="entry name" value="Glycoside hydrolase/deacetylase"/>
    <property type="match status" value="1"/>
</dbReference>
<evidence type="ECO:0000313" key="4">
    <source>
        <dbReference type="EMBL" id="MCC2029636.1"/>
    </source>
</evidence>
<dbReference type="PANTHER" id="PTHR34216">
    <property type="match status" value="1"/>
</dbReference>
<dbReference type="CDD" id="cd10918">
    <property type="entry name" value="CE4_NodB_like_5s_6s"/>
    <property type="match status" value="1"/>
</dbReference>
<feature type="domain" description="NodB homology" evidence="3">
    <location>
        <begin position="53"/>
        <end position="231"/>
    </location>
</feature>
<evidence type="ECO:0000313" key="5">
    <source>
        <dbReference type="Proteomes" id="UP001139289"/>
    </source>
</evidence>
<dbReference type="GO" id="GO:0005576">
    <property type="term" value="C:extracellular region"/>
    <property type="evidence" value="ECO:0007669"/>
    <property type="project" value="UniProtKB-SubCell"/>
</dbReference>
<dbReference type="InterPro" id="IPR051398">
    <property type="entry name" value="Polysacch_Deacetylase"/>
</dbReference>